<dbReference type="Gene3D" id="3.40.50.150">
    <property type="entry name" value="Vaccinia Virus protein VP39"/>
    <property type="match status" value="1"/>
</dbReference>
<dbReference type="GO" id="GO:0008168">
    <property type="term" value="F:methyltransferase activity"/>
    <property type="evidence" value="ECO:0007669"/>
    <property type="project" value="UniProtKB-KW"/>
</dbReference>
<comment type="caution">
    <text evidence="6">The sequence shown here is derived from an EMBL/GenBank/DDBJ whole genome shotgun (WGS) entry which is preliminary data.</text>
</comment>
<evidence type="ECO:0000256" key="1">
    <source>
        <dbReference type="ARBA" id="ARBA00022603"/>
    </source>
</evidence>
<organism evidence="6 7">
    <name type="scientific">Negadavirga shengliensis</name>
    <dbReference type="NCBI Taxonomy" id="1389218"/>
    <lineage>
        <taxon>Bacteria</taxon>
        <taxon>Pseudomonadati</taxon>
        <taxon>Bacteroidota</taxon>
        <taxon>Cytophagia</taxon>
        <taxon>Cytophagales</taxon>
        <taxon>Cyclobacteriaceae</taxon>
        <taxon>Negadavirga</taxon>
    </lineage>
</organism>
<feature type="domain" description="Protein arginine N-methyltransferase" evidence="5">
    <location>
        <begin position="235"/>
        <end position="322"/>
    </location>
</feature>
<evidence type="ECO:0000259" key="5">
    <source>
        <dbReference type="Pfam" id="PF22528"/>
    </source>
</evidence>
<dbReference type="Proteomes" id="UP001595818">
    <property type="component" value="Unassembled WGS sequence"/>
</dbReference>
<protein>
    <submittedName>
        <fullName evidence="6">Methyltransferase domain-containing protein</fullName>
    </submittedName>
</protein>
<dbReference type="InterPro" id="IPR055135">
    <property type="entry name" value="PRMT_dom"/>
</dbReference>
<dbReference type="EMBL" id="JBHSJJ010000007">
    <property type="protein sequence ID" value="MFC4872908.1"/>
    <property type="molecule type" value="Genomic_DNA"/>
</dbReference>
<evidence type="ECO:0000313" key="7">
    <source>
        <dbReference type="Proteomes" id="UP001595818"/>
    </source>
</evidence>
<evidence type="ECO:0000259" key="4">
    <source>
        <dbReference type="Pfam" id="PF13847"/>
    </source>
</evidence>
<dbReference type="InterPro" id="IPR029063">
    <property type="entry name" value="SAM-dependent_MTases_sf"/>
</dbReference>
<proteinExistence type="predicted"/>
<accession>A0ABV9T2U1</accession>
<evidence type="ECO:0000256" key="3">
    <source>
        <dbReference type="ARBA" id="ARBA00022691"/>
    </source>
</evidence>
<sequence>MGKVTDFILEQIVRIGKKVKNNPKIRSILYKNRNENIFASVDQHERMLADNIRVNTYHDAIQKNVKPGDTVVDLGSGTGVLSFFALKKSPKMVYAVDHGNIIELARFLAKKNNFTDISFVKSHSRDFDPEEKIDVIIHEQIGDFLLDEDMVRNLCDLRDRLLKPGGKILPSRFELFFEPISLKKGHRTPYIWEQQLHGVDFHGAKRWLLGSENKIGKAKSHCRLMPGDQGLFHCEPEPILSFDLMKTDPANFPKKMHFTKRVNMAGTMDGFCLYFNIQFDEELCISTNPFLEPTHWHSQIFRTEPTGVEEGDVIEAELVINDHTKVSSWTFDHRIFKTVFSSGDN</sequence>
<dbReference type="PROSITE" id="PS51678">
    <property type="entry name" value="SAM_MT_PRMT"/>
    <property type="match status" value="1"/>
</dbReference>
<dbReference type="Pfam" id="PF13847">
    <property type="entry name" value="Methyltransf_31"/>
    <property type="match status" value="1"/>
</dbReference>
<evidence type="ECO:0000256" key="2">
    <source>
        <dbReference type="ARBA" id="ARBA00022679"/>
    </source>
</evidence>
<dbReference type="SUPFAM" id="SSF53335">
    <property type="entry name" value="S-adenosyl-L-methionine-dependent methyltransferases"/>
    <property type="match status" value="1"/>
</dbReference>
<keyword evidence="1 6" id="KW-0489">Methyltransferase</keyword>
<dbReference type="RefSeq" id="WP_377065486.1">
    <property type="nucleotide sequence ID" value="NZ_JBHSJJ010000007.1"/>
</dbReference>
<dbReference type="GO" id="GO:0032259">
    <property type="term" value="P:methylation"/>
    <property type="evidence" value="ECO:0007669"/>
    <property type="project" value="UniProtKB-KW"/>
</dbReference>
<dbReference type="PANTHER" id="PTHR11006">
    <property type="entry name" value="PROTEIN ARGININE N-METHYLTRANSFERASE"/>
    <property type="match status" value="1"/>
</dbReference>
<name>A0ABV9T2U1_9BACT</name>
<gene>
    <name evidence="6" type="ORF">ACFPFU_14520</name>
</gene>
<dbReference type="InterPro" id="IPR025799">
    <property type="entry name" value="Arg_MeTrfase"/>
</dbReference>
<feature type="domain" description="Methyltransferase" evidence="4">
    <location>
        <begin position="66"/>
        <end position="173"/>
    </location>
</feature>
<keyword evidence="7" id="KW-1185">Reference proteome</keyword>
<dbReference type="Gene3D" id="2.70.160.11">
    <property type="entry name" value="Hnrnp arginine n-methyltransferase1"/>
    <property type="match status" value="1"/>
</dbReference>
<dbReference type="InterPro" id="IPR025714">
    <property type="entry name" value="Methyltranfer_dom"/>
</dbReference>
<dbReference type="Pfam" id="PF22528">
    <property type="entry name" value="PRMT_C"/>
    <property type="match status" value="1"/>
</dbReference>
<keyword evidence="3" id="KW-0949">S-adenosyl-L-methionine</keyword>
<keyword evidence="2" id="KW-0808">Transferase</keyword>
<dbReference type="PANTHER" id="PTHR11006:SF4">
    <property type="entry name" value="PROTEIN ARGININE N-METHYLTRANSFERASE 7"/>
    <property type="match status" value="1"/>
</dbReference>
<reference evidence="7" key="1">
    <citation type="journal article" date="2019" name="Int. J. Syst. Evol. Microbiol.">
        <title>The Global Catalogue of Microorganisms (GCM) 10K type strain sequencing project: providing services to taxonomists for standard genome sequencing and annotation.</title>
        <authorList>
            <consortium name="The Broad Institute Genomics Platform"/>
            <consortium name="The Broad Institute Genome Sequencing Center for Infectious Disease"/>
            <person name="Wu L."/>
            <person name="Ma J."/>
        </authorList>
    </citation>
    <scope>NUCLEOTIDE SEQUENCE [LARGE SCALE GENOMIC DNA]</scope>
    <source>
        <strain evidence="7">CGMCC 4.7466</strain>
    </source>
</reference>
<dbReference type="CDD" id="cd02440">
    <property type="entry name" value="AdoMet_MTases"/>
    <property type="match status" value="1"/>
</dbReference>
<evidence type="ECO:0000313" key="6">
    <source>
        <dbReference type="EMBL" id="MFC4872908.1"/>
    </source>
</evidence>